<evidence type="ECO:0000256" key="1">
    <source>
        <dbReference type="SAM" id="MobiDB-lite"/>
    </source>
</evidence>
<dbReference type="InterPro" id="IPR003593">
    <property type="entry name" value="AAA+_ATPase"/>
</dbReference>
<dbReference type="SUPFAM" id="SSF52540">
    <property type="entry name" value="P-loop containing nucleoside triphosphate hydrolases"/>
    <property type="match status" value="1"/>
</dbReference>
<feature type="domain" description="AAA+ ATPase" evidence="2">
    <location>
        <begin position="578"/>
        <end position="701"/>
    </location>
</feature>
<dbReference type="PANTHER" id="PTHR46411:SF4">
    <property type="entry name" value="AAA+ ATPASE DOMAIN-CONTAINING PROTEIN"/>
    <property type="match status" value="1"/>
</dbReference>
<dbReference type="InterPro" id="IPR056599">
    <property type="entry name" value="AAA_lid_fung"/>
</dbReference>
<accession>A0A8H3EZK6</accession>
<feature type="compositionally biased region" description="Low complexity" evidence="1">
    <location>
        <begin position="53"/>
        <end position="64"/>
    </location>
</feature>
<dbReference type="PANTHER" id="PTHR46411">
    <property type="entry name" value="FAMILY ATPASE, PUTATIVE-RELATED"/>
    <property type="match status" value="1"/>
</dbReference>
<dbReference type="CDD" id="cd19481">
    <property type="entry name" value="RecA-like_protease"/>
    <property type="match status" value="1"/>
</dbReference>
<feature type="region of interest" description="Disordered" evidence="1">
    <location>
        <begin position="45"/>
        <end position="86"/>
    </location>
</feature>
<organism evidence="3 4">
    <name type="scientific">Heterodermia speciosa</name>
    <dbReference type="NCBI Taxonomy" id="116794"/>
    <lineage>
        <taxon>Eukaryota</taxon>
        <taxon>Fungi</taxon>
        <taxon>Dikarya</taxon>
        <taxon>Ascomycota</taxon>
        <taxon>Pezizomycotina</taxon>
        <taxon>Lecanoromycetes</taxon>
        <taxon>OSLEUM clade</taxon>
        <taxon>Lecanoromycetidae</taxon>
        <taxon>Caliciales</taxon>
        <taxon>Physciaceae</taxon>
        <taxon>Heterodermia</taxon>
    </lineage>
</organism>
<evidence type="ECO:0000259" key="2">
    <source>
        <dbReference type="SMART" id="SM00382"/>
    </source>
</evidence>
<dbReference type="OrthoDB" id="10042665at2759"/>
<reference evidence="3" key="1">
    <citation type="submission" date="2021-03" db="EMBL/GenBank/DDBJ databases">
        <authorList>
            <person name="Tagirdzhanova G."/>
        </authorList>
    </citation>
    <scope>NUCLEOTIDE SEQUENCE</scope>
</reference>
<sequence length="816" mass="93409">MPAMSTRESPGDPGSPLSQAKFLELAGSLNGLHHTKLTAHSLQAGDDSHRANNNDQANDQQANNGSHSGHDGALLENGDQTPMDMPRPLFPIANSQQHSIPNHNISHIDSALQDPATLLACVHELQQKLESTTRELHYAKQRSPKDRIGIFENVTDNANEPIMQSLMPQINIRRSQWNNEIKRWKRVTNGYGSTKIYKASENIEDVRARSSGYVLTVYDEYDHEGNRTHVSLEINSAPLLELLRRVITYYPGDEFDTLRGLEATGDTVTFTDPSMILFTYRKELQKSLDNDHPESAKEHLRMLLDYMQTEHPKFSSKLQEIEEGRCQKIGFNYLWFLYPPNTPVYVGKGGIDRQMVVYSRASTINQKGLSVPLRLQCWDVDYEQRVFKRIFCTWIIEPFLGEKNLEDLELVPQHYMPNAADLRSKLISRGRRYYELNQTVCLQEYYGDEFPRGFKDEPVRVVVDEETYWRKNPARYSKDDLPSQDFGFPEGEEALVDETGQPFDDTFARCFPRVGVYSMRDKSWSLVKVDDLKPVNFREKAFRRLVIKDEYKKMIKAMVQAYMLEQPGFSDLVSGKGRGLTVLIHGPPGTGKTLTAECIAEHQKRPLYAISCGDLGTDPERLEVKLKEVFNYAVAWKAILLLDEADIFLQERSIDDVNQNALVSIFLRELEYYDGILFMTTNRPGDLDEAFVSRIHITVGLKQLDSDERKKIWTIFIRDLGGESDPYTDKERHTLLNYAMQNFEGDRLIGRQIRNTIRIALTLAQLSNTHVTTEHLEQVVRNGREYSNYMAELNKMGAEEYAIALGRRASVAAKQV</sequence>
<dbReference type="Pfam" id="PF23232">
    <property type="entry name" value="AAA_lid_13"/>
    <property type="match status" value="1"/>
</dbReference>
<name>A0A8H3EZK6_9LECA</name>
<dbReference type="InterPro" id="IPR054289">
    <property type="entry name" value="DUF7025"/>
</dbReference>
<dbReference type="GO" id="GO:0016887">
    <property type="term" value="F:ATP hydrolysis activity"/>
    <property type="evidence" value="ECO:0007669"/>
    <property type="project" value="InterPro"/>
</dbReference>
<comment type="caution">
    <text evidence="3">The sequence shown here is derived from an EMBL/GenBank/DDBJ whole genome shotgun (WGS) entry which is preliminary data.</text>
</comment>
<dbReference type="AlphaFoldDB" id="A0A8H3EZK6"/>
<proteinExistence type="predicted"/>
<dbReference type="Proteomes" id="UP000664521">
    <property type="component" value="Unassembled WGS sequence"/>
</dbReference>
<evidence type="ECO:0000313" key="4">
    <source>
        <dbReference type="Proteomes" id="UP000664521"/>
    </source>
</evidence>
<evidence type="ECO:0000313" key="3">
    <source>
        <dbReference type="EMBL" id="CAF9913108.1"/>
    </source>
</evidence>
<dbReference type="SMART" id="SM00382">
    <property type="entry name" value="AAA"/>
    <property type="match status" value="1"/>
</dbReference>
<dbReference type="Pfam" id="PF00004">
    <property type="entry name" value="AAA"/>
    <property type="match status" value="1"/>
</dbReference>
<dbReference type="InterPro" id="IPR027417">
    <property type="entry name" value="P-loop_NTPase"/>
</dbReference>
<dbReference type="Gene3D" id="3.40.50.300">
    <property type="entry name" value="P-loop containing nucleotide triphosphate hydrolases"/>
    <property type="match status" value="1"/>
</dbReference>
<dbReference type="InterPro" id="IPR003959">
    <property type="entry name" value="ATPase_AAA_core"/>
</dbReference>
<dbReference type="EMBL" id="CAJPDS010000012">
    <property type="protein sequence ID" value="CAF9913108.1"/>
    <property type="molecule type" value="Genomic_DNA"/>
</dbReference>
<dbReference type="Pfam" id="PF22942">
    <property type="entry name" value="DUF7025"/>
    <property type="match status" value="1"/>
</dbReference>
<keyword evidence="4" id="KW-1185">Reference proteome</keyword>
<gene>
    <name evidence="3" type="ORF">HETSPECPRED_001328</name>
</gene>
<protein>
    <recommendedName>
        <fullName evidence="2">AAA+ ATPase domain-containing protein</fullName>
    </recommendedName>
</protein>
<feature type="region of interest" description="Disordered" evidence="1">
    <location>
        <begin position="1"/>
        <end position="21"/>
    </location>
</feature>
<dbReference type="GO" id="GO:0005524">
    <property type="term" value="F:ATP binding"/>
    <property type="evidence" value="ECO:0007669"/>
    <property type="project" value="InterPro"/>
</dbReference>